<evidence type="ECO:0000313" key="4">
    <source>
        <dbReference type="Proteomes" id="UP000821853"/>
    </source>
</evidence>
<dbReference type="AlphaFoldDB" id="A0A9J6FWX1"/>
<sequence length="168" mass="18639">MTAQPTSQQYSSGDDALMREVFAMMDRDCDLELSFEELKTAVRALGLAVTEAEMDEVREELEESTGRTAVDYVGFLSVLAKVELGHMLNARARANAKMEDTRRALEILDPTGSGLVSVRDVRWLLTTVGEKLSAEEADQVLDELGRQNGGVDDRLPLQDIVDMLFKDL</sequence>
<dbReference type="InterPro" id="IPR002048">
    <property type="entry name" value="EF_hand_dom"/>
</dbReference>
<dbReference type="InterPro" id="IPR011992">
    <property type="entry name" value="EF-hand-dom_pair"/>
</dbReference>
<dbReference type="Proteomes" id="UP000821853">
    <property type="component" value="Chromosome 3"/>
</dbReference>
<dbReference type="SUPFAM" id="SSF47473">
    <property type="entry name" value="EF-hand"/>
    <property type="match status" value="1"/>
</dbReference>
<evidence type="ECO:0000313" key="3">
    <source>
        <dbReference type="EMBL" id="KAH9370614.1"/>
    </source>
</evidence>
<proteinExistence type="predicted"/>
<keyword evidence="4" id="KW-1185">Reference proteome</keyword>
<dbReference type="VEuPathDB" id="VectorBase:HLOH_040183"/>
<dbReference type="InterPro" id="IPR050230">
    <property type="entry name" value="CALM/Myosin/TropC-like"/>
</dbReference>
<dbReference type="PANTHER" id="PTHR23048:SF0">
    <property type="entry name" value="CALMODULIN LIKE 3"/>
    <property type="match status" value="1"/>
</dbReference>
<dbReference type="GO" id="GO:0016460">
    <property type="term" value="C:myosin II complex"/>
    <property type="evidence" value="ECO:0007669"/>
    <property type="project" value="TreeGrafter"/>
</dbReference>
<reference evidence="3 4" key="1">
    <citation type="journal article" date="2020" name="Cell">
        <title>Large-Scale Comparative Analyses of Tick Genomes Elucidate Their Genetic Diversity and Vector Capacities.</title>
        <authorList>
            <consortium name="Tick Genome and Microbiome Consortium (TIGMIC)"/>
            <person name="Jia N."/>
            <person name="Wang J."/>
            <person name="Shi W."/>
            <person name="Du L."/>
            <person name="Sun Y."/>
            <person name="Zhan W."/>
            <person name="Jiang J.F."/>
            <person name="Wang Q."/>
            <person name="Zhang B."/>
            <person name="Ji P."/>
            <person name="Bell-Sakyi L."/>
            <person name="Cui X.M."/>
            <person name="Yuan T.T."/>
            <person name="Jiang B.G."/>
            <person name="Yang W.F."/>
            <person name="Lam T.T."/>
            <person name="Chang Q.C."/>
            <person name="Ding S.J."/>
            <person name="Wang X.J."/>
            <person name="Zhu J.G."/>
            <person name="Ruan X.D."/>
            <person name="Zhao L."/>
            <person name="Wei J.T."/>
            <person name="Ye R.Z."/>
            <person name="Que T.C."/>
            <person name="Du C.H."/>
            <person name="Zhou Y.H."/>
            <person name="Cheng J.X."/>
            <person name="Dai P.F."/>
            <person name="Guo W.B."/>
            <person name="Han X.H."/>
            <person name="Huang E.J."/>
            <person name="Li L.F."/>
            <person name="Wei W."/>
            <person name="Gao Y.C."/>
            <person name="Liu J.Z."/>
            <person name="Shao H.Z."/>
            <person name="Wang X."/>
            <person name="Wang C.C."/>
            <person name="Yang T.C."/>
            <person name="Huo Q.B."/>
            <person name="Li W."/>
            <person name="Chen H.Y."/>
            <person name="Chen S.E."/>
            <person name="Zhou L.G."/>
            <person name="Ni X.B."/>
            <person name="Tian J.H."/>
            <person name="Sheng Y."/>
            <person name="Liu T."/>
            <person name="Pan Y.S."/>
            <person name="Xia L.Y."/>
            <person name="Li J."/>
            <person name="Zhao F."/>
            <person name="Cao W.C."/>
        </authorList>
    </citation>
    <scope>NUCLEOTIDE SEQUENCE [LARGE SCALE GENOMIC DNA]</scope>
    <source>
        <strain evidence="3">HaeL-2018</strain>
    </source>
</reference>
<dbReference type="SMART" id="SM00054">
    <property type="entry name" value="EFh"/>
    <property type="match status" value="2"/>
</dbReference>
<evidence type="ECO:0000259" key="2">
    <source>
        <dbReference type="PROSITE" id="PS50222"/>
    </source>
</evidence>
<dbReference type="GO" id="GO:0005509">
    <property type="term" value="F:calcium ion binding"/>
    <property type="evidence" value="ECO:0007669"/>
    <property type="project" value="InterPro"/>
</dbReference>
<dbReference type="OrthoDB" id="26525at2759"/>
<dbReference type="FunFam" id="1.10.238.10:FF:000001">
    <property type="entry name" value="Calmodulin 1"/>
    <property type="match status" value="1"/>
</dbReference>
<accession>A0A9J6FWX1</accession>
<dbReference type="EMBL" id="JABSTR010000005">
    <property type="protein sequence ID" value="KAH9370614.1"/>
    <property type="molecule type" value="Genomic_DNA"/>
</dbReference>
<comment type="caution">
    <text evidence="3">The sequence shown here is derived from an EMBL/GenBank/DDBJ whole genome shotgun (WGS) entry which is preliminary data.</text>
</comment>
<dbReference type="PANTHER" id="PTHR23048">
    <property type="entry name" value="MYOSIN LIGHT CHAIN 1, 3"/>
    <property type="match status" value="1"/>
</dbReference>
<organism evidence="3 4">
    <name type="scientific">Haemaphysalis longicornis</name>
    <name type="common">Bush tick</name>
    <dbReference type="NCBI Taxonomy" id="44386"/>
    <lineage>
        <taxon>Eukaryota</taxon>
        <taxon>Metazoa</taxon>
        <taxon>Ecdysozoa</taxon>
        <taxon>Arthropoda</taxon>
        <taxon>Chelicerata</taxon>
        <taxon>Arachnida</taxon>
        <taxon>Acari</taxon>
        <taxon>Parasitiformes</taxon>
        <taxon>Ixodida</taxon>
        <taxon>Ixodoidea</taxon>
        <taxon>Ixodidae</taxon>
        <taxon>Haemaphysalinae</taxon>
        <taxon>Haemaphysalis</taxon>
    </lineage>
</organism>
<dbReference type="OMA" id="DRDCDLE"/>
<evidence type="ECO:0000256" key="1">
    <source>
        <dbReference type="ARBA" id="ARBA00022737"/>
    </source>
</evidence>
<name>A0A9J6FWX1_HAELO</name>
<keyword evidence="1" id="KW-0677">Repeat</keyword>
<feature type="domain" description="EF-hand" evidence="2">
    <location>
        <begin position="96"/>
        <end position="131"/>
    </location>
</feature>
<protein>
    <recommendedName>
        <fullName evidence="2">EF-hand domain-containing protein</fullName>
    </recommendedName>
</protein>
<gene>
    <name evidence="3" type="ORF">HPB48_010723</name>
</gene>
<feature type="domain" description="EF-hand" evidence="2">
    <location>
        <begin position="13"/>
        <end position="48"/>
    </location>
</feature>
<dbReference type="Gene3D" id="1.10.238.10">
    <property type="entry name" value="EF-hand"/>
    <property type="match status" value="1"/>
</dbReference>
<dbReference type="PROSITE" id="PS50222">
    <property type="entry name" value="EF_HAND_2"/>
    <property type="match status" value="2"/>
</dbReference>